<dbReference type="InterPro" id="IPR011009">
    <property type="entry name" value="Kinase-like_dom_sf"/>
</dbReference>
<dbReference type="InterPro" id="IPR015421">
    <property type="entry name" value="PyrdxlP-dep_Trfase_major"/>
</dbReference>
<dbReference type="InterPro" id="IPR005814">
    <property type="entry name" value="Aminotrans_3"/>
</dbReference>
<dbReference type="Gene3D" id="3.90.1150.10">
    <property type="entry name" value="Aspartate Aminotransferase, domain 1"/>
    <property type="match status" value="1"/>
</dbReference>
<evidence type="ECO:0000313" key="4">
    <source>
        <dbReference type="EMBL" id="MFC6007993.1"/>
    </source>
</evidence>
<evidence type="ECO:0000256" key="1">
    <source>
        <dbReference type="ARBA" id="ARBA00008954"/>
    </source>
</evidence>
<protein>
    <submittedName>
        <fullName evidence="4">Aminotransferase class III-fold pyridoxal phosphate-dependent enzyme</fullName>
    </submittedName>
</protein>
<dbReference type="InterPro" id="IPR015422">
    <property type="entry name" value="PyrdxlP-dep_Trfase_small"/>
</dbReference>
<dbReference type="GO" id="GO:0008483">
    <property type="term" value="F:transaminase activity"/>
    <property type="evidence" value="ECO:0007669"/>
    <property type="project" value="UniProtKB-KW"/>
</dbReference>
<name>A0ABW1JGY5_9ACTN</name>
<evidence type="ECO:0000259" key="3">
    <source>
        <dbReference type="Pfam" id="PF01636"/>
    </source>
</evidence>
<keyword evidence="4" id="KW-0808">Transferase</keyword>
<keyword evidence="2" id="KW-0663">Pyridoxal phosphate</keyword>
<dbReference type="Gene3D" id="3.90.1200.10">
    <property type="match status" value="1"/>
</dbReference>
<sequence length="786" mass="83879">MGRTPEEPTSGIDAVLLAQPPAFAEDAAAAMARQAFGIETAGARNLGSERDQTFMLLDAAGEGLAILKVSNPAEDPATLDMEALVAFHAVRADPGLAVAQPRRVPTADPAADAPGYRARWEHAGDTHWLRAYDLLPGRARLDPLTLPDPALIAWGETTARLGLALRSFIHPNAIRTLPWDVQHAATVRPMLGSIRDGATRRTVEAVLDRFEASVLPRWSALRAQVIHSDLTADNVLADDDGLITGIIDFGDLSHSALVVDLASVLDSMAMGRRGDEMFRVARLVLDGYERVLPLEPLEREVMGELWAARAAVGVAIGSWRASEGLEEQVFAERLNETALVMMDHMLTTGWERTAHALGASGTNARNGSGLSGRRDAVFGPAMEPLSYDEPIELTSARGVWMAATDGRRYLDTYNNVVCVGHSHPRVTSAVARQWRVLNTNMRYLHHAAIELGERLVATCPPELDTVLFMNSGSEANDLAWRIAKYHTGNTGGLCTDFAYHGITEAMADLSPEVLPAGVSAAGHVETWLPPDAYRGAHASTAGFADALARLADRGVAPAATILDGVLQSDGVLDLEPAYVQELVRLTHASGGLWIADEVQGGHGRTGSAMWSFERFAIVPDFVTLGKPMGNGQPVGAVILRRELAERFARDTVFFSTFGGNQVSMAASHAVLDVLADERVLPRVEAAGDALRQAVREATAGHDHVGDVRGMGLANGIEIVTDRASRTPDPAAAAAVKNGMRARGVLVGTTGRAVNTLKVRPPLAFTADDVPTFVAALTGALDDLPRS</sequence>
<dbReference type="Pfam" id="PF00202">
    <property type="entry name" value="Aminotran_3"/>
    <property type="match status" value="1"/>
</dbReference>
<dbReference type="Pfam" id="PF01636">
    <property type="entry name" value="APH"/>
    <property type="match status" value="1"/>
</dbReference>
<proteinExistence type="inferred from homology"/>
<dbReference type="EMBL" id="JBHSRD010000004">
    <property type="protein sequence ID" value="MFC6007993.1"/>
    <property type="molecule type" value="Genomic_DNA"/>
</dbReference>
<accession>A0ABW1JGY5</accession>
<reference evidence="5" key="1">
    <citation type="journal article" date="2019" name="Int. J. Syst. Evol. Microbiol.">
        <title>The Global Catalogue of Microorganisms (GCM) 10K type strain sequencing project: providing services to taxonomists for standard genome sequencing and annotation.</title>
        <authorList>
            <consortium name="The Broad Institute Genomics Platform"/>
            <consortium name="The Broad Institute Genome Sequencing Center for Infectious Disease"/>
            <person name="Wu L."/>
            <person name="Ma J."/>
        </authorList>
    </citation>
    <scope>NUCLEOTIDE SEQUENCE [LARGE SCALE GENOMIC DNA]</scope>
    <source>
        <strain evidence="5">KACC 14249</strain>
    </source>
</reference>
<dbReference type="CDD" id="cd00610">
    <property type="entry name" value="OAT_like"/>
    <property type="match status" value="1"/>
</dbReference>
<evidence type="ECO:0000256" key="2">
    <source>
        <dbReference type="ARBA" id="ARBA00022898"/>
    </source>
</evidence>
<dbReference type="SUPFAM" id="SSF56112">
    <property type="entry name" value="Protein kinase-like (PK-like)"/>
    <property type="match status" value="1"/>
</dbReference>
<dbReference type="PANTHER" id="PTHR45688:SF13">
    <property type="entry name" value="ALANINE--GLYOXYLATE AMINOTRANSFERASE 2-LIKE"/>
    <property type="match status" value="1"/>
</dbReference>
<dbReference type="InterPro" id="IPR002575">
    <property type="entry name" value="Aminoglycoside_PTrfase"/>
</dbReference>
<comment type="similarity">
    <text evidence="1">Belongs to the class-III pyridoxal-phosphate-dependent aminotransferase family.</text>
</comment>
<dbReference type="SUPFAM" id="SSF53383">
    <property type="entry name" value="PLP-dependent transferases"/>
    <property type="match status" value="1"/>
</dbReference>
<dbReference type="RefSeq" id="WP_345715318.1">
    <property type="nucleotide sequence ID" value="NZ_BAABFP010000002.1"/>
</dbReference>
<dbReference type="InterPro" id="IPR015424">
    <property type="entry name" value="PyrdxlP-dep_Trfase"/>
</dbReference>
<dbReference type="PANTHER" id="PTHR45688">
    <property type="match status" value="1"/>
</dbReference>
<organism evidence="4 5">
    <name type="scientific">Angustibacter luteus</name>
    <dbReference type="NCBI Taxonomy" id="658456"/>
    <lineage>
        <taxon>Bacteria</taxon>
        <taxon>Bacillati</taxon>
        <taxon>Actinomycetota</taxon>
        <taxon>Actinomycetes</taxon>
        <taxon>Kineosporiales</taxon>
        <taxon>Kineosporiaceae</taxon>
    </lineage>
</organism>
<comment type="caution">
    <text evidence="4">The sequence shown here is derived from an EMBL/GenBank/DDBJ whole genome shotgun (WGS) entry which is preliminary data.</text>
</comment>
<dbReference type="Gene3D" id="3.40.640.10">
    <property type="entry name" value="Type I PLP-dependent aspartate aminotransferase-like (Major domain)"/>
    <property type="match status" value="1"/>
</dbReference>
<keyword evidence="5" id="KW-1185">Reference proteome</keyword>
<dbReference type="Proteomes" id="UP001596189">
    <property type="component" value="Unassembled WGS sequence"/>
</dbReference>
<evidence type="ECO:0000313" key="5">
    <source>
        <dbReference type="Proteomes" id="UP001596189"/>
    </source>
</evidence>
<feature type="domain" description="Aminoglycoside phosphotransferase" evidence="3">
    <location>
        <begin position="50"/>
        <end position="290"/>
    </location>
</feature>
<gene>
    <name evidence="4" type="ORF">ACFQDO_12730</name>
</gene>
<keyword evidence="4" id="KW-0032">Aminotransferase</keyword>